<dbReference type="OrthoDB" id="6361347at2759"/>
<reference evidence="3" key="1">
    <citation type="submission" date="2025-08" db="UniProtKB">
        <authorList>
            <consortium name="RefSeq"/>
        </authorList>
    </citation>
    <scope>IDENTIFICATION</scope>
</reference>
<accession>A0A6P3X562</accession>
<keyword evidence="2" id="KW-1185">Reference proteome</keyword>
<dbReference type="RefSeq" id="XP_014473029.1">
    <property type="nucleotide sequence ID" value="XM_014617543.1"/>
</dbReference>
<evidence type="ECO:0000256" key="1">
    <source>
        <dbReference type="SAM" id="Phobius"/>
    </source>
</evidence>
<dbReference type="AlphaFoldDB" id="A0A6P3X562"/>
<evidence type="ECO:0000313" key="3">
    <source>
        <dbReference type="RefSeq" id="XP_014473029.1"/>
    </source>
</evidence>
<dbReference type="PANTHER" id="PTHR37159">
    <property type="entry name" value="GH11867P"/>
    <property type="match status" value="1"/>
</dbReference>
<dbReference type="Proteomes" id="UP000515204">
    <property type="component" value="Unplaced"/>
</dbReference>
<evidence type="ECO:0000313" key="2">
    <source>
        <dbReference type="Proteomes" id="UP000515204"/>
    </source>
</evidence>
<keyword evidence="1" id="KW-0472">Membrane</keyword>
<organism evidence="2 3">
    <name type="scientific">Dinoponera quadriceps</name>
    <name type="common">South American ant</name>
    <dbReference type="NCBI Taxonomy" id="609295"/>
    <lineage>
        <taxon>Eukaryota</taxon>
        <taxon>Metazoa</taxon>
        <taxon>Ecdysozoa</taxon>
        <taxon>Arthropoda</taxon>
        <taxon>Hexapoda</taxon>
        <taxon>Insecta</taxon>
        <taxon>Pterygota</taxon>
        <taxon>Neoptera</taxon>
        <taxon>Endopterygota</taxon>
        <taxon>Hymenoptera</taxon>
        <taxon>Apocrita</taxon>
        <taxon>Aculeata</taxon>
        <taxon>Formicoidea</taxon>
        <taxon>Formicidae</taxon>
        <taxon>Ponerinae</taxon>
        <taxon>Ponerini</taxon>
        <taxon>Dinoponera</taxon>
    </lineage>
</organism>
<feature type="transmembrane region" description="Helical" evidence="1">
    <location>
        <begin position="29"/>
        <end position="47"/>
    </location>
</feature>
<gene>
    <name evidence="3" type="primary">LOC106743576</name>
</gene>
<name>A0A6P3X562_DINQU</name>
<sequence>MPKMHPRFIWTRITIICYFPSTARRVTNYFFGICVAQLVSLFVIFSFEDGLKTMILSEKSDTPYRAFKRYLSTVVRLNNWYVEDPWDQETQAHRNVQKVRKMHLAMRRRLRSYDYEQIDASSRIPEVCCPLQGIIVKDFKDTCPMANDLQCPFTMTRTKKQSQGDMSCTQSAFMSMMVLYPKKFGVHNVCNEDLEAFCHMWRGLGYLLGIEDQYNFCCGGLQEVRERIKNCIEFWLKPYLRSVTPEWEHMSLCLYRSMYTFVPVQNYKTHLLYICDIFELNMPRLYRSMSLVEKMMYSWMHFQFGYLTRLPLVHAFFSTILF</sequence>
<keyword evidence="1" id="KW-0812">Transmembrane</keyword>
<dbReference type="PANTHER" id="PTHR37159:SF1">
    <property type="entry name" value="GH11867P"/>
    <property type="match status" value="1"/>
</dbReference>
<keyword evidence="1" id="KW-1133">Transmembrane helix</keyword>
<dbReference type="KEGG" id="dqu:106743576"/>
<proteinExistence type="predicted"/>
<protein>
    <submittedName>
        <fullName evidence="3">Uncharacterized protein LOC106743576</fullName>
    </submittedName>
</protein>
<dbReference type="GeneID" id="106743576"/>